<keyword evidence="3" id="KW-1185">Reference proteome</keyword>
<keyword evidence="1" id="KW-0812">Transmembrane</keyword>
<evidence type="ECO:0000313" key="3">
    <source>
        <dbReference type="Proteomes" id="UP000825935"/>
    </source>
</evidence>
<organism evidence="2 3">
    <name type="scientific">Ceratopteris richardii</name>
    <name type="common">Triangle waterfern</name>
    <dbReference type="NCBI Taxonomy" id="49495"/>
    <lineage>
        <taxon>Eukaryota</taxon>
        <taxon>Viridiplantae</taxon>
        <taxon>Streptophyta</taxon>
        <taxon>Embryophyta</taxon>
        <taxon>Tracheophyta</taxon>
        <taxon>Polypodiopsida</taxon>
        <taxon>Polypodiidae</taxon>
        <taxon>Polypodiales</taxon>
        <taxon>Pteridineae</taxon>
        <taxon>Pteridaceae</taxon>
        <taxon>Parkerioideae</taxon>
        <taxon>Ceratopteris</taxon>
    </lineage>
</organism>
<accession>A0A8T2R8G9</accession>
<gene>
    <name evidence="2" type="ORF">KP509_29G048000</name>
</gene>
<dbReference type="AlphaFoldDB" id="A0A8T2R8G9"/>
<reference evidence="2" key="1">
    <citation type="submission" date="2021-08" db="EMBL/GenBank/DDBJ databases">
        <title>WGS assembly of Ceratopteris richardii.</title>
        <authorList>
            <person name="Marchant D.B."/>
            <person name="Chen G."/>
            <person name="Jenkins J."/>
            <person name="Shu S."/>
            <person name="Leebens-Mack J."/>
            <person name="Grimwood J."/>
            <person name="Schmutz J."/>
            <person name="Soltis P."/>
            <person name="Soltis D."/>
            <person name="Chen Z.-H."/>
        </authorList>
    </citation>
    <scope>NUCLEOTIDE SEQUENCE</scope>
    <source>
        <strain evidence="2">Whitten #5841</strain>
        <tissue evidence="2">Leaf</tissue>
    </source>
</reference>
<comment type="caution">
    <text evidence="2">The sequence shown here is derived from an EMBL/GenBank/DDBJ whole genome shotgun (WGS) entry which is preliminary data.</text>
</comment>
<protein>
    <submittedName>
        <fullName evidence="2">Uncharacterized protein</fullName>
    </submittedName>
</protein>
<proteinExistence type="predicted"/>
<dbReference type="EMBL" id="CM035434">
    <property type="protein sequence ID" value="KAH7292028.1"/>
    <property type="molecule type" value="Genomic_DNA"/>
</dbReference>
<evidence type="ECO:0000256" key="1">
    <source>
        <dbReference type="SAM" id="Phobius"/>
    </source>
</evidence>
<name>A0A8T2R8G9_CERRI</name>
<keyword evidence="1" id="KW-0472">Membrane</keyword>
<sequence>MVLWLLQPLILNLYGNGMVILSCLDMFASYGAQILNKHDSRAYHTVSCLIFHNQAHNRINHGPERRTLINKDIPCKSVMNRHKRTKRSHLILHCLHTSAYRVPIEDHVFSTFHQECLVKKEKPERC</sequence>
<feature type="transmembrane region" description="Helical" evidence="1">
    <location>
        <begin position="13"/>
        <end position="32"/>
    </location>
</feature>
<evidence type="ECO:0000313" key="2">
    <source>
        <dbReference type="EMBL" id="KAH7292028.1"/>
    </source>
</evidence>
<dbReference type="Proteomes" id="UP000825935">
    <property type="component" value="Chromosome 29"/>
</dbReference>
<keyword evidence="1" id="KW-1133">Transmembrane helix</keyword>